<dbReference type="PATRIC" id="fig|688269.3.peg.197"/>
<evidence type="ECO:0000256" key="5">
    <source>
        <dbReference type="ARBA" id="ARBA00023136"/>
    </source>
</evidence>
<evidence type="ECO:0000259" key="7">
    <source>
        <dbReference type="Pfam" id="PF12698"/>
    </source>
</evidence>
<name>F7YV10_9THEM</name>
<keyword evidence="5 6" id="KW-0472">Membrane</keyword>
<sequence precursor="true">MFWNLLKKELKEVLTISGIVSIVALSVVYAFIGKTIGNIEEQVTKKPTIAIVNLDEGYYAKAVEEALSNAAHVVYLGKDYEEALQAVKQNNGAAVLVIEENFSNDILSYKQGKIKIVSYIRGLGIMDTVSSAVISGLVESIKKQLTYSMAIQHGVSDPAFLLEPIAQEPVVIFQDRVYEKISPSQLVNIASSQSTTTSVIVMMLIIMAGTTVISSMGLEKENKTLETLMTMPVKRGYIVFAKILAGAISGVIMAGIYMIGFSSYMRAVSMSIPQELGLSVTPFEYGLVGLSLFSALICGIALGMLLGILSKDYKSAQTMTFPLVALALVSMFLTMFKDFGTLSTPLKVAVFAIPFTHPMLSLRNMLFDNYSFTMLGILYNTILAVFLMSVIIKIFNSDKLITGVISKKRPKVLQ</sequence>
<protein>
    <submittedName>
        <fullName evidence="8">ABC-2 type transporter</fullName>
    </submittedName>
</protein>
<dbReference type="AlphaFoldDB" id="F7YV10"/>
<proteinExistence type="predicted"/>
<gene>
    <name evidence="8" type="ORF">Theth_0192</name>
</gene>
<dbReference type="OrthoDB" id="9789798at2"/>
<dbReference type="InterPro" id="IPR051449">
    <property type="entry name" value="ABC-2_transporter_component"/>
</dbReference>
<dbReference type="PANTHER" id="PTHR30294:SF29">
    <property type="entry name" value="MULTIDRUG ABC TRANSPORTER PERMEASE YBHS-RELATED"/>
    <property type="match status" value="1"/>
</dbReference>
<feature type="transmembrane region" description="Helical" evidence="6">
    <location>
        <begin position="285"/>
        <end position="306"/>
    </location>
</feature>
<dbReference type="InterPro" id="IPR013525">
    <property type="entry name" value="ABC2_TM"/>
</dbReference>
<dbReference type="GO" id="GO:0005886">
    <property type="term" value="C:plasma membrane"/>
    <property type="evidence" value="ECO:0007669"/>
    <property type="project" value="UniProtKB-SubCell"/>
</dbReference>
<dbReference type="KEGG" id="tta:Theth_0192"/>
<dbReference type="GO" id="GO:0140359">
    <property type="term" value="F:ABC-type transporter activity"/>
    <property type="evidence" value="ECO:0007669"/>
    <property type="project" value="InterPro"/>
</dbReference>
<dbReference type="eggNOG" id="COG1668">
    <property type="taxonomic scope" value="Bacteria"/>
</dbReference>
<reference evidence="8 9" key="1">
    <citation type="submission" date="2010-11" db="EMBL/GenBank/DDBJ databases">
        <title>The complete genome of Thermotoga thermarum DSM 5069.</title>
        <authorList>
            <consortium name="US DOE Joint Genome Institute (JGI-PGF)"/>
            <person name="Lucas S."/>
            <person name="Copeland A."/>
            <person name="Lapidus A."/>
            <person name="Bruce D."/>
            <person name="Goodwin L."/>
            <person name="Pitluck S."/>
            <person name="Kyrpides N."/>
            <person name="Mavromatis K."/>
            <person name="Ivanova N."/>
            <person name="Zeytun A."/>
            <person name="Brettin T."/>
            <person name="Detter J.C."/>
            <person name="Tapia R."/>
            <person name="Han C."/>
            <person name="Land M."/>
            <person name="Hauser L."/>
            <person name="Markowitz V."/>
            <person name="Cheng J.-F."/>
            <person name="Hugenholtz P."/>
            <person name="Woyke T."/>
            <person name="Wu D."/>
            <person name="Spring S."/>
            <person name="Schroeder M."/>
            <person name="Brambilla E."/>
            <person name="Klenk H.-P."/>
            <person name="Eisen J.A."/>
        </authorList>
    </citation>
    <scope>NUCLEOTIDE SEQUENCE [LARGE SCALE GENOMIC DNA]</scope>
    <source>
        <strain evidence="8 9">DSM 5069</strain>
    </source>
</reference>
<feature type="transmembrane region" description="Helical" evidence="6">
    <location>
        <begin position="318"/>
        <end position="336"/>
    </location>
</feature>
<dbReference type="RefSeq" id="WP_013931517.1">
    <property type="nucleotide sequence ID" value="NC_015707.1"/>
</dbReference>
<keyword evidence="2" id="KW-1003">Cell membrane</keyword>
<dbReference type="HOGENOM" id="CLU_050524_0_0_0"/>
<accession>F7YV10</accession>
<feature type="transmembrane region" description="Helical" evidence="6">
    <location>
        <begin position="12"/>
        <end position="32"/>
    </location>
</feature>
<feature type="domain" description="ABC-2 type transporter transmembrane" evidence="7">
    <location>
        <begin position="19"/>
        <end position="390"/>
    </location>
</feature>
<feature type="transmembrane region" description="Helical" evidence="6">
    <location>
        <begin position="370"/>
        <end position="392"/>
    </location>
</feature>
<feature type="transmembrane region" description="Helical" evidence="6">
    <location>
        <begin position="199"/>
        <end position="218"/>
    </location>
</feature>
<keyword evidence="3 6" id="KW-0812">Transmembrane</keyword>
<evidence type="ECO:0000256" key="4">
    <source>
        <dbReference type="ARBA" id="ARBA00022989"/>
    </source>
</evidence>
<evidence type="ECO:0000256" key="3">
    <source>
        <dbReference type="ARBA" id="ARBA00022692"/>
    </source>
</evidence>
<keyword evidence="4 6" id="KW-1133">Transmembrane helix</keyword>
<evidence type="ECO:0000313" key="9">
    <source>
        <dbReference type="Proteomes" id="UP000006804"/>
    </source>
</evidence>
<evidence type="ECO:0000313" key="8">
    <source>
        <dbReference type="EMBL" id="AEH50294.1"/>
    </source>
</evidence>
<evidence type="ECO:0000256" key="6">
    <source>
        <dbReference type="SAM" id="Phobius"/>
    </source>
</evidence>
<feature type="transmembrane region" description="Helical" evidence="6">
    <location>
        <begin position="239"/>
        <end position="265"/>
    </location>
</feature>
<comment type="subcellular location">
    <subcellularLocation>
        <location evidence="1">Cell membrane</location>
        <topology evidence="1">Multi-pass membrane protein</topology>
    </subcellularLocation>
</comment>
<organism evidence="8 9">
    <name type="scientific">Pseudothermotoga thermarum DSM 5069</name>
    <dbReference type="NCBI Taxonomy" id="688269"/>
    <lineage>
        <taxon>Bacteria</taxon>
        <taxon>Thermotogati</taxon>
        <taxon>Thermotogota</taxon>
        <taxon>Thermotogae</taxon>
        <taxon>Thermotogales</taxon>
        <taxon>Thermotogaceae</taxon>
        <taxon>Pseudothermotoga</taxon>
    </lineage>
</organism>
<evidence type="ECO:0000256" key="2">
    <source>
        <dbReference type="ARBA" id="ARBA00022475"/>
    </source>
</evidence>
<dbReference type="Pfam" id="PF12698">
    <property type="entry name" value="ABC2_membrane_3"/>
    <property type="match status" value="1"/>
</dbReference>
<dbReference type="Proteomes" id="UP000006804">
    <property type="component" value="Chromosome"/>
</dbReference>
<keyword evidence="9" id="KW-1185">Reference proteome</keyword>
<evidence type="ECO:0000256" key="1">
    <source>
        <dbReference type="ARBA" id="ARBA00004651"/>
    </source>
</evidence>
<dbReference type="PANTHER" id="PTHR30294">
    <property type="entry name" value="MEMBRANE COMPONENT OF ABC TRANSPORTER YHHJ-RELATED"/>
    <property type="match status" value="1"/>
</dbReference>
<dbReference type="Gene3D" id="3.40.1710.10">
    <property type="entry name" value="abc type-2 transporter like domain"/>
    <property type="match status" value="1"/>
</dbReference>
<dbReference type="EMBL" id="CP002351">
    <property type="protein sequence ID" value="AEH50294.1"/>
    <property type="molecule type" value="Genomic_DNA"/>
</dbReference>
<dbReference type="STRING" id="688269.Theth_0192"/>